<name>A0A0K2TFJ1_LEPSM</name>
<organism evidence="1">
    <name type="scientific">Lepeophtheirus salmonis</name>
    <name type="common">Salmon louse</name>
    <name type="synonym">Caligus salmonis</name>
    <dbReference type="NCBI Taxonomy" id="72036"/>
    <lineage>
        <taxon>Eukaryota</taxon>
        <taxon>Metazoa</taxon>
        <taxon>Ecdysozoa</taxon>
        <taxon>Arthropoda</taxon>
        <taxon>Crustacea</taxon>
        <taxon>Multicrustacea</taxon>
        <taxon>Hexanauplia</taxon>
        <taxon>Copepoda</taxon>
        <taxon>Siphonostomatoida</taxon>
        <taxon>Caligidae</taxon>
        <taxon>Lepeophtheirus</taxon>
    </lineage>
</organism>
<dbReference type="EMBL" id="HACA01007264">
    <property type="protein sequence ID" value="CDW24625.1"/>
    <property type="molecule type" value="Transcribed_RNA"/>
</dbReference>
<accession>A0A0K2TFJ1</accession>
<reference evidence="1" key="1">
    <citation type="submission" date="2014-05" db="EMBL/GenBank/DDBJ databases">
        <authorList>
            <person name="Chronopoulou M."/>
        </authorList>
    </citation>
    <scope>NUCLEOTIDE SEQUENCE</scope>
    <source>
        <tissue evidence="1">Whole organism</tissue>
    </source>
</reference>
<dbReference type="AlphaFoldDB" id="A0A0K2TFJ1"/>
<proteinExistence type="predicted"/>
<evidence type="ECO:0000313" key="1">
    <source>
        <dbReference type="EMBL" id="CDW24625.1"/>
    </source>
</evidence>
<protein>
    <submittedName>
        <fullName evidence="1">Uncharacterized protein</fullName>
    </submittedName>
</protein>
<sequence>MDMSVVYLLIGRSYQVHIHQLAFLIIY</sequence>